<comment type="caution">
    <text evidence="2">The sequence shown here is derived from an EMBL/GenBank/DDBJ whole genome shotgun (WGS) entry which is preliminary data.</text>
</comment>
<dbReference type="EMBL" id="CAMXCT020003474">
    <property type="protein sequence ID" value="CAL1158062.1"/>
    <property type="molecule type" value="Genomic_DNA"/>
</dbReference>
<dbReference type="InterPro" id="IPR001345">
    <property type="entry name" value="PG/BPGM_mutase_AS"/>
</dbReference>
<dbReference type="PROSITE" id="PS00175">
    <property type="entry name" value="PG_MUTASE"/>
    <property type="match status" value="1"/>
</dbReference>
<dbReference type="EMBL" id="CAMXCT030003474">
    <property type="protein sequence ID" value="CAL4791999.1"/>
    <property type="molecule type" value="Genomic_DNA"/>
</dbReference>
<feature type="domain" description="Ubiquitin-like" evidence="1">
    <location>
        <begin position="254"/>
        <end position="316"/>
    </location>
</feature>
<evidence type="ECO:0000259" key="1">
    <source>
        <dbReference type="PROSITE" id="PS50053"/>
    </source>
</evidence>
<dbReference type="AlphaFoldDB" id="A0A9P1D5H1"/>
<evidence type="ECO:0000313" key="3">
    <source>
        <dbReference type="EMBL" id="CAL1158062.1"/>
    </source>
</evidence>
<dbReference type="Gene3D" id="3.40.50.300">
    <property type="entry name" value="P-loop containing nucleotide triphosphate hydrolases"/>
    <property type="match status" value="1"/>
</dbReference>
<evidence type="ECO:0000313" key="5">
    <source>
        <dbReference type="Proteomes" id="UP001152797"/>
    </source>
</evidence>
<dbReference type="SUPFAM" id="SSF53254">
    <property type="entry name" value="Phosphoglycerate mutase-like"/>
    <property type="match status" value="1"/>
</dbReference>
<dbReference type="InterPro" id="IPR027417">
    <property type="entry name" value="P-loop_NTPase"/>
</dbReference>
<proteinExistence type="predicted"/>
<dbReference type="PROSITE" id="PS50053">
    <property type="entry name" value="UBIQUITIN_2"/>
    <property type="match status" value="1"/>
</dbReference>
<dbReference type="Pfam" id="PF00300">
    <property type="entry name" value="His_Phos_1"/>
    <property type="match status" value="2"/>
</dbReference>
<dbReference type="CDD" id="cd07067">
    <property type="entry name" value="HP_PGM_like"/>
    <property type="match status" value="1"/>
</dbReference>
<dbReference type="Gene3D" id="3.40.50.1240">
    <property type="entry name" value="Phosphoglycerate mutase-like"/>
    <property type="match status" value="1"/>
</dbReference>
<keyword evidence="5" id="KW-1185">Reference proteome</keyword>
<dbReference type="GO" id="GO:0005829">
    <property type="term" value="C:cytosol"/>
    <property type="evidence" value="ECO:0007669"/>
    <property type="project" value="TreeGrafter"/>
</dbReference>
<dbReference type="InterPro" id="IPR000626">
    <property type="entry name" value="Ubiquitin-like_dom"/>
</dbReference>
<dbReference type="EMBL" id="CAMXCT010003474">
    <property type="protein sequence ID" value="CAI4004687.1"/>
    <property type="molecule type" value="Genomic_DNA"/>
</dbReference>
<dbReference type="GO" id="GO:0003873">
    <property type="term" value="F:6-phosphofructo-2-kinase activity"/>
    <property type="evidence" value="ECO:0007669"/>
    <property type="project" value="TreeGrafter"/>
</dbReference>
<dbReference type="InterPro" id="IPR003094">
    <property type="entry name" value="6Pfruct_kin"/>
</dbReference>
<dbReference type="PRINTS" id="PR00991">
    <property type="entry name" value="6PFRUCTKNASE"/>
</dbReference>
<feature type="non-terminal residue" evidence="2">
    <location>
        <position position="941"/>
    </location>
</feature>
<dbReference type="InterPro" id="IPR029033">
    <property type="entry name" value="His_PPase_superfam"/>
</dbReference>
<reference evidence="2" key="1">
    <citation type="submission" date="2022-10" db="EMBL/GenBank/DDBJ databases">
        <authorList>
            <person name="Chen Y."/>
            <person name="Dougan E. K."/>
            <person name="Chan C."/>
            <person name="Rhodes N."/>
            <person name="Thang M."/>
        </authorList>
    </citation>
    <scope>NUCLEOTIDE SEQUENCE</scope>
</reference>
<dbReference type="PANTHER" id="PTHR10606">
    <property type="entry name" value="6-PHOSPHOFRUCTO-2-KINASE/FRUCTOSE-2,6-BISPHOSPHATASE"/>
    <property type="match status" value="1"/>
</dbReference>
<dbReference type="GO" id="GO:0004331">
    <property type="term" value="F:fructose-2,6-bisphosphate 2-phosphatase activity"/>
    <property type="evidence" value="ECO:0007669"/>
    <property type="project" value="TreeGrafter"/>
</dbReference>
<gene>
    <name evidence="2" type="ORF">C1SCF055_LOCUS30460</name>
</gene>
<evidence type="ECO:0000313" key="4">
    <source>
        <dbReference type="EMBL" id="CAL4791999.1"/>
    </source>
</evidence>
<dbReference type="InterPro" id="IPR013078">
    <property type="entry name" value="His_Pase_superF_clade-1"/>
</dbReference>
<dbReference type="Pfam" id="PF00240">
    <property type="entry name" value="ubiquitin"/>
    <property type="match status" value="1"/>
</dbReference>
<dbReference type="GO" id="GO:0006003">
    <property type="term" value="P:fructose 2,6-bisphosphate metabolic process"/>
    <property type="evidence" value="ECO:0007669"/>
    <property type="project" value="InterPro"/>
</dbReference>
<dbReference type="SMART" id="SM00855">
    <property type="entry name" value="PGAM"/>
    <property type="match status" value="1"/>
</dbReference>
<sequence length="941" mass="104824">LYPKDLEQFLKPSELNPTPVTLPPPFPGLARRVLAIVFKKFCQAKSASVPGFHIPMKVIVNVCYCGAKAKKTEPVERHETGHRLSLAVKPSDTVLRLKQRVMLVEPVSFPEQAGAYADTKSIPKVKGQLWVGMAGTLRLQELGLKEGEELHFNVTATIAVFVQQLVDLLEAQARPVPATELGMLYSHKCGGSVKHALTILGCSGTLTDFLANQKQFSVQESGLVSLAVPWHKTSQDLDKELPSPVVETPVTVTAAVVVKSTLGNVVRASVDMKIKDCQTVQSFYDRVAAAELIPFQASKVSLDGQVLEGHHQLSSYIKQGATVEVCVNISKESLRSLRREFLKDNVEHFCMDAGCVMQKQPSNNTTVTTLGGGLNQTYLDPQSEIASGKSIQDAEACLELAIKSATAGIKAWTTTLSAGKLIKMRGKSHTARELKRYIEFFHGSRAEIFNVMEYQGRGGDEKFFEDLNRFFDTSNSSCDPYDFDQTGSSQGTGGFAIILSSDTVASTQSMWSAHTKWHRRWMAQKLESELKAEVCFIQISVDDPKGDKYLADLAAFRGMDLKESQELINHYQDHYVPIQMDGSEDGTPFIHMMNYTKKMVVNKMMRSFVGSSVCHFLSNLHPFEHKIFLARHGESEFNVEMRIGGDSGLSPRGEEFARRAAEFAAWLKVCGEANDLVCVTVTEKDVVSLHEHLVQLCGCLVTCDDWKGFGDSSGAEVNRYMRLKRLQVGWGADFEDAPKNMDDLRRRLNGAKVATLVLVDGDTSSAGQVPGRLWTSSLRRTIDTAKFIEHPVLTGPDGKPYFQMRGQQFRNMDEVYAGEYDGLTEEDIKQKAPNVIEDRKRDKLGFRYPRGESYYDVIARLESVMSHLERIQQPILIISHQAVLRMMYGWLMHINREAAIETQVPQHMIVKITFDGLGGPPVERRYPLGPMEMADDGQANF</sequence>
<dbReference type="OrthoDB" id="267323at2759"/>
<protein>
    <submittedName>
        <fullName evidence="4">6-phosphofructo-2-kinase/fructose-2,6-bisphosphatase</fullName>
    </submittedName>
</protein>
<dbReference type="PANTHER" id="PTHR10606:SF44">
    <property type="entry name" value="6-PHOSPHOFRUCTO 2-KINASE_FRUCTOSE 2,6-BISPHOSPHATASE LONG FORM"/>
    <property type="match status" value="1"/>
</dbReference>
<evidence type="ECO:0000313" key="2">
    <source>
        <dbReference type="EMBL" id="CAI4004687.1"/>
    </source>
</evidence>
<reference evidence="3" key="2">
    <citation type="submission" date="2024-04" db="EMBL/GenBank/DDBJ databases">
        <authorList>
            <person name="Chen Y."/>
            <person name="Shah S."/>
            <person name="Dougan E. K."/>
            <person name="Thang M."/>
            <person name="Chan C."/>
        </authorList>
    </citation>
    <scope>NUCLEOTIDE SEQUENCE [LARGE SCALE GENOMIC DNA]</scope>
</reference>
<name>A0A9P1D5H1_9DINO</name>
<accession>A0A9P1D5H1</accession>
<organism evidence="2">
    <name type="scientific">Cladocopium goreaui</name>
    <dbReference type="NCBI Taxonomy" id="2562237"/>
    <lineage>
        <taxon>Eukaryota</taxon>
        <taxon>Sar</taxon>
        <taxon>Alveolata</taxon>
        <taxon>Dinophyceae</taxon>
        <taxon>Suessiales</taxon>
        <taxon>Symbiodiniaceae</taxon>
        <taxon>Cladocopium</taxon>
    </lineage>
</organism>
<dbReference type="GO" id="GO:0005524">
    <property type="term" value="F:ATP binding"/>
    <property type="evidence" value="ECO:0007669"/>
    <property type="project" value="InterPro"/>
</dbReference>
<dbReference type="Proteomes" id="UP001152797">
    <property type="component" value="Unassembled WGS sequence"/>
</dbReference>